<dbReference type="AlphaFoldDB" id="A0A0E9QCU2"/>
<reference evidence="1" key="2">
    <citation type="journal article" date="2015" name="Fish Shellfish Immunol.">
        <title>Early steps in the European eel (Anguilla anguilla)-Vibrio vulnificus interaction in the gills: Role of the RtxA13 toxin.</title>
        <authorList>
            <person name="Callol A."/>
            <person name="Pajuelo D."/>
            <person name="Ebbesson L."/>
            <person name="Teles M."/>
            <person name="MacKenzie S."/>
            <person name="Amaro C."/>
        </authorList>
    </citation>
    <scope>NUCLEOTIDE SEQUENCE</scope>
</reference>
<organism evidence="1">
    <name type="scientific">Anguilla anguilla</name>
    <name type="common">European freshwater eel</name>
    <name type="synonym">Muraena anguilla</name>
    <dbReference type="NCBI Taxonomy" id="7936"/>
    <lineage>
        <taxon>Eukaryota</taxon>
        <taxon>Metazoa</taxon>
        <taxon>Chordata</taxon>
        <taxon>Craniata</taxon>
        <taxon>Vertebrata</taxon>
        <taxon>Euteleostomi</taxon>
        <taxon>Actinopterygii</taxon>
        <taxon>Neopterygii</taxon>
        <taxon>Teleostei</taxon>
        <taxon>Anguilliformes</taxon>
        <taxon>Anguillidae</taxon>
        <taxon>Anguilla</taxon>
    </lineage>
</organism>
<sequence>MRQIRVEIKTYTAVDLQEQGWF</sequence>
<protein>
    <submittedName>
        <fullName evidence="1">Uncharacterized protein</fullName>
    </submittedName>
</protein>
<dbReference type="EMBL" id="GBXM01093871">
    <property type="protein sequence ID" value="JAH14706.1"/>
    <property type="molecule type" value="Transcribed_RNA"/>
</dbReference>
<name>A0A0E9QCU2_ANGAN</name>
<evidence type="ECO:0000313" key="1">
    <source>
        <dbReference type="EMBL" id="JAH14706.1"/>
    </source>
</evidence>
<reference evidence="1" key="1">
    <citation type="submission" date="2014-11" db="EMBL/GenBank/DDBJ databases">
        <authorList>
            <person name="Amaro Gonzalez C."/>
        </authorList>
    </citation>
    <scope>NUCLEOTIDE SEQUENCE</scope>
</reference>
<proteinExistence type="predicted"/>
<accession>A0A0E9QCU2</accession>